<proteinExistence type="predicted"/>
<dbReference type="VEuPathDB" id="FungiDB:LCOR_02416.1"/>
<organism evidence="1 2">
    <name type="scientific">Lichtheimia corymbifera JMRC:FSU:9682</name>
    <dbReference type="NCBI Taxonomy" id="1263082"/>
    <lineage>
        <taxon>Eukaryota</taxon>
        <taxon>Fungi</taxon>
        <taxon>Fungi incertae sedis</taxon>
        <taxon>Mucoromycota</taxon>
        <taxon>Mucoromycotina</taxon>
        <taxon>Mucoromycetes</taxon>
        <taxon>Mucorales</taxon>
        <taxon>Lichtheimiaceae</taxon>
        <taxon>Lichtheimia</taxon>
    </lineage>
</organism>
<protein>
    <submittedName>
        <fullName evidence="1">Uncharacterized protein</fullName>
    </submittedName>
</protein>
<dbReference type="Proteomes" id="UP000027586">
    <property type="component" value="Unassembled WGS sequence"/>
</dbReference>
<evidence type="ECO:0000313" key="2">
    <source>
        <dbReference type="Proteomes" id="UP000027586"/>
    </source>
</evidence>
<name>A0A068RKL1_9FUNG</name>
<accession>A0A068RKL1</accession>
<dbReference type="EMBL" id="CBTN010000007">
    <property type="protein sequence ID" value="CDH50713.1"/>
    <property type="molecule type" value="Genomic_DNA"/>
</dbReference>
<reference evidence="1" key="1">
    <citation type="submission" date="2013-08" db="EMBL/GenBank/DDBJ databases">
        <title>Gene expansion shapes genome architecture in the human pathogen Lichtheimia corymbifera: an evolutionary genomics analysis in the ancient terrestrial Mucorales (Mucoromycotina).</title>
        <authorList>
            <person name="Schwartze V.U."/>
            <person name="Winter S."/>
            <person name="Shelest E."/>
            <person name="Marcet-Houben M."/>
            <person name="Horn F."/>
            <person name="Wehner S."/>
            <person name="Hoffmann K."/>
            <person name="Riege K."/>
            <person name="Sammeth M."/>
            <person name="Nowrousian M."/>
            <person name="Valiante V."/>
            <person name="Linde J."/>
            <person name="Jacobsen I.D."/>
            <person name="Marz M."/>
            <person name="Brakhage A.A."/>
            <person name="Gabaldon T."/>
            <person name="Bocker S."/>
            <person name="Voigt K."/>
        </authorList>
    </citation>
    <scope>NUCLEOTIDE SEQUENCE [LARGE SCALE GENOMIC DNA]</scope>
    <source>
        <strain evidence="1">FSU 9682</strain>
    </source>
</reference>
<dbReference type="AlphaFoldDB" id="A0A068RKL1"/>
<keyword evidence="2" id="KW-1185">Reference proteome</keyword>
<sequence>MISPSTYSRYHENKGVLKPITRQSCIQLLLSRHAHLSNTSQFVSRVSEITNQHLFTTCIQEFLLNPR</sequence>
<gene>
    <name evidence="1" type="ORF">LCOR_02416.1</name>
</gene>
<comment type="caution">
    <text evidence="1">The sequence shown here is derived from an EMBL/GenBank/DDBJ whole genome shotgun (WGS) entry which is preliminary data.</text>
</comment>
<evidence type="ECO:0000313" key="1">
    <source>
        <dbReference type="EMBL" id="CDH50713.1"/>
    </source>
</evidence>